<sequence>MNGSSVSSSGEPSKIQPEEDGSAANGVEIEKSAVGLPPSVTTGERLLGEDALKWMFVLLRASLLVPYGRAERVASGFACLVCWYLAIIDALFLEDTEDFFTDTKGRGILLSATTLWFLMCGGIRLWMLVSVSRERLAMVFACLVKGSYWTLALGDQSKDVAESFSRRVKVWSVVCFAAALTSWLLLVFGYIIGAQTRRVFNFPWADWFIEEESPGIHWFGLVTAILSIFPCFVWIVPLLPYSLAINLLHERFRAFCQSLDDSIRPLERQKTRPGEPSSYAEAAAGKKPSVRQLTLAHRQLCQGVMMVDRTFRAFVAISFTINTALSILVVYRIVFFGYTASSAEAGAFVFWCVGLAIQFFVCYKSAKLFSWHEHLRLRCHQVQVGLPYHASSTPTSLASQMTRCHSVADDLTSAGGPGGDSSTSSRRAVTQEALYARQERLELELEHLRFSHQVESFTPGITVGGAVTMNWRVLGVAASVTASVFVFLYETRKNNRGEGE</sequence>
<dbReference type="VEuPathDB" id="CryptoDB:Vbra_6967"/>
<keyword evidence="4" id="KW-1185">Reference proteome</keyword>
<dbReference type="AlphaFoldDB" id="A0A0G4ECU2"/>
<feature type="transmembrane region" description="Helical" evidence="2">
    <location>
        <begin position="170"/>
        <end position="196"/>
    </location>
</feature>
<feature type="transmembrane region" description="Helical" evidence="2">
    <location>
        <begin position="345"/>
        <end position="363"/>
    </location>
</feature>
<dbReference type="Proteomes" id="UP000041254">
    <property type="component" value="Unassembled WGS sequence"/>
</dbReference>
<proteinExistence type="predicted"/>
<dbReference type="InParanoid" id="A0A0G4ECU2"/>
<evidence type="ECO:0000313" key="3">
    <source>
        <dbReference type="EMBL" id="CEL93132.1"/>
    </source>
</evidence>
<dbReference type="EMBL" id="CDMY01000138">
    <property type="protein sequence ID" value="CEL93132.1"/>
    <property type="molecule type" value="Genomic_DNA"/>
</dbReference>
<keyword evidence="2" id="KW-1133">Transmembrane helix</keyword>
<feature type="transmembrane region" description="Helical" evidence="2">
    <location>
        <begin position="313"/>
        <end position="333"/>
    </location>
</feature>
<feature type="transmembrane region" description="Helical" evidence="2">
    <location>
        <begin position="216"/>
        <end position="243"/>
    </location>
</feature>
<feature type="transmembrane region" description="Helical" evidence="2">
    <location>
        <begin position="108"/>
        <end position="129"/>
    </location>
</feature>
<keyword evidence="2" id="KW-0472">Membrane</keyword>
<evidence type="ECO:0000256" key="2">
    <source>
        <dbReference type="SAM" id="Phobius"/>
    </source>
</evidence>
<evidence type="ECO:0000256" key="1">
    <source>
        <dbReference type="SAM" id="MobiDB-lite"/>
    </source>
</evidence>
<keyword evidence="2" id="KW-0812">Transmembrane</keyword>
<organism evidence="3 4">
    <name type="scientific">Vitrella brassicaformis (strain CCMP3155)</name>
    <dbReference type="NCBI Taxonomy" id="1169540"/>
    <lineage>
        <taxon>Eukaryota</taxon>
        <taxon>Sar</taxon>
        <taxon>Alveolata</taxon>
        <taxon>Colpodellida</taxon>
        <taxon>Vitrellaceae</taxon>
        <taxon>Vitrella</taxon>
    </lineage>
</organism>
<feature type="transmembrane region" description="Helical" evidence="2">
    <location>
        <begin position="74"/>
        <end position="93"/>
    </location>
</feature>
<protein>
    <submittedName>
        <fullName evidence="3">Uncharacterized protein</fullName>
    </submittedName>
</protein>
<reference evidence="3 4" key="1">
    <citation type="submission" date="2014-11" db="EMBL/GenBank/DDBJ databases">
        <authorList>
            <person name="Zhu J."/>
            <person name="Qi W."/>
            <person name="Song R."/>
        </authorList>
    </citation>
    <scope>NUCLEOTIDE SEQUENCE [LARGE SCALE GENOMIC DNA]</scope>
</reference>
<evidence type="ECO:0000313" key="4">
    <source>
        <dbReference type="Proteomes" id="UP000041254"/>
    </source>
</evidence>
<feature type="region of interest" description="Disordered" evidence="1">
    <location>
        <begin position="1"/>
        <end position="23"/>
    </location>
</feature>
<accession>A0A0G4ECU2</accession>
<name>A0A0G4ECU2_VITBC</name>
<gene>
    <name evidence="3" type="ORF">Vbra_6967</name>
</gene>